<keyword evidence="4" id="KW-0325">Glycoprotein</keyword>
<evidence type="ECO:0000259" key="7">
    <source>
        <dbReference type="PROSITE" id="PS50986"/>
    </source>
</evidence>
<feature type="region of interest" description="Disordered" evidence="5">
    <location>
        <begin position="210"/>
        <end position="247"/>
    </location>
</feature>
<dbReference type="Proteomes" id="UP001153269">
    <property type="component" value="Unassembled WGS sequence"/>
</dbReference>
<dbReference type="GO" id="GO:0016020">
    <property type="term" value="C:membrane"/>
    <property type="evidence" value="ECO:0007669"/>
    <property type="project" value="UniProtKB-SubCell"/>
</dbReference>
<feature type="domain" description="MANSC" evidence="7">
    <location>
        <begin position="43"/>
        <end position="126"/>
    </location>
</feature>
<evidence type="ECO:0000256" key="5">
    <source>
        <dbReference type="SAM" id="MobiDB-lite"/>
    </source>
</evidence>
<dbReference type="PROSITE" id="PS50986">
    <property type="entry name" value="MANSC"/>
    <property type="match status" value="1"/>
</dbReference>
<evidence type="ECO:0000313" key="8">
    <source>
        <dbReference type="EMBL" id="CAB1453978.1"/>
    </source>
</evidence>
<keyword evidence="3" id="KW-0472">Membrane</keyword>
<keyword evidence="2 6" id="KW-0732">Signal</keyword>
<keyword evidence="9" id="KW-1185">Reference proteome</keyword>
<dbReference type="AlphaFoldDB" id="A0A9N7VN00"/>
<feature type="region of interest" description="Disordered" evidence="5">
    <location>
        <begin position="143"/>
        <end position="198"/>
    </location>
</feature>
<sequence>MFLPDASRTSQTRRRLASAAAVMMLLASLPVSAVEPETCFSRQHQSARVNVRVAVTRAGTVMDTRASGSERECILACCSEDVKPGAKCNMAVFSGNKHPGEGNCFLFHCQSEADCPLTKAPNTTNTYDIFKGLIHPTTVKPVTTTTTQTTTTPTTLPPTITTSTTQSTTTTTQPTTTTTTSSPPTTTQAPATTTAPPPVIILATMPVTNDDNYTNHNDDNYNNYTNNDGYYTDDDIYNNNDNNYNNN</sequence>
<proteinExistence type="predicted"/>
<reference evidence="8" key="1">
    <citation type="submission" date="2020-03" db="EMBL/GenBank/DDBJ databases">
        <authorList>
            <person name="Weist P."/>
        </authorList>
    </citation>
    <scope>NUCLEOTIDE SEQUENCE</scope>
</reference>
<evidence type="ECO:0000256" key="2">
    <source>
        <dbReference type="ARBA" id="ARBA00022729"/>
    </source>
</evidence>
<feature type="compositionally biased region" description="Low complexity" evidence="5">
    <location>
        <begin position="210"/>
        <end position="230"/>
    </location>
</feature>
<evidence type="ECO:0000256" key="6">
    <source>
        <dbReference type="SAM" id="SignalP"/>
    </source>
</evidence>
<evidence type="ECO:0000256" key="1">
    <source>
        <dbReference type="ARBA" id="ARBA00004370"/>
    </source>
</evidence>
<evidence type="ECO:0000313" key="9">
    <source>
        <dbReference type="Proteomes" id="UP001153269"/>
    </source>
</evidence>
<dbReference type="EMBL" id="CADEAL010004193">
    <property type="protein sequence ID" value="CAB1453978.1"/>
    <property type="molecule type" value="Genomic_DNA"/>
</dbReference>
<feature type="chain" id="PRO_5040287363" description="MANSC domain-containing protein" evidence="6">
    <location>
        <begin position="34"/>
        <end position="247"/>
    </location>
</feature>
<evidence type="ECO:0000256" key="3">
    <source>
        <dbReference type="ARBA" id="ARBA00023136"/>
    </source>
</evidence>
<accession>A0A9N7VN00</accession>
<dbReference type="InterPro" id="IPR013980">
    <property type="entry name" value="MANSC_dom"/>
</dbReference>
<protein>
    <recommendedName>
        <fullName evidence="7">MANSC domain-containing protein</fullName>
    </recommendedName>
</protein>
<feature type="compositionally biased region" description="Low complexity" evidence="5">
    <location>
        <begin position="237"/>
        <end position="247"/>
    </location>
</feature>
<feature type="signal peptide" evidence="6">
    <location>
        <begin position="1"/>
        <end position="33"/>
    </location>
</feature>
<dbReference type="Pfam" id="PF07502">
    <property type="entry name" value="MANEC"/>
    <property type="match status" value="1"/>
</dbReference>
<dbReference type="SMART" id="SM00765">
    <property type="entry name" value="MANEC"/>
    <property type="match status" value="1"/>
</dbReference>
<comment type="subcellular location">
    <subcellularLocation>
        <location evidence="1">Membrane</location>
    </subcellularLocation>
</comment>
<organism evidence="8 9">
    <name type="scientific">Pleuronectes platessa</name>
    <name type="common">European plaice</name>
    <dbReference type="NCBI Taxonomy" id="8262"/>
    <lineage>
        <taxon>Eukaryota</taxon>
        <taxon>Metazoa</taxon>
        <taxon>Chordata</taxon>
        <taxon>Craniata</taxon>
        <taxon>Vertebrata</taxon>
        <taxon>Euteleostomi</taxon>
        <taxon>Actinopterygii</taxon>
        <taxon>Neopterygii</taxon>
        <taxon>Teleostei</taxon>
        <taxon>Neoteleostei</taxon>
        <taxon>Acanthomorphata</taxon>
        <taxon>Carangaria</taxon>
        <taxon>Pleuronectiformes</taxon>
        <taxon>Pleuronectoidei</taxon>
        <taxon>Pleuronectidae</taxon>
        <taxon>Pleuronectes</taxon>
    </lineage>
</organism>
<name>A0A9N7VN00_PLEPL</name>
<dbReference type="InterPro" id="IPR011106">
    <property type="entry name" value="MANSC_N"/>
</dbReference>
<gene>
    <name evidence="8" type="ORF">PLEPLA_LOCUS41738</name>
</gene>
<comment type="caution">
    <text evidence="8">The sequence shown here is derived from an EMBL/GenBank/DDBJ whole genome shotgun (WGS) entry which is preliminary data.</text>
</comment>
<evidence type="ECO:0000256" key="4">
    <source>
        <dbReference type="ARBA" id="ARBA00023180"/>
    </source>
</evidence>